<sequence length="69" mass="7888">MQPTPHPKLSLAPPNDAYEKHSPSLTYYSPGICCRFSNRSGLWRLSGHSLFRKQGRIEMNSHCLSRSTR</sequence>
<name>Q7UQQ0_RHOBA</name>
<dbReference type="EMBL" id="BX294143">
    <property type="protein sequence ID" value="CAD74650.1"/>
    <property type="molecule type" value="Genomic_DNA"/>
</dbReference>
<dbReference type="HOGENOM" id="CLU_2773149_0_0_0"/>
<accession>Q7UQQ0</accession>
<evidence type="ECO:0000313" key="2">
    <source>
        <dbReference type="Proteomes" id="UP000001025"/>
    </source>
</evidence>
<dbReference type="Proteomes" id="UP000001025">
    <property type="component" value="Chromosome"/>
</dbReference>
<dbReference type="InParanoid" id="Q7UQQ0"/>
<dbReference type="AlphaFoldDB" id="Q7UQQ0"/>
<organism evidence="1 2">
    <name type="scientific">Rhodopirellula baltica (strain DSM 10527 / NCIMB 13988 / SH1)</name>
    <dbReference type="NCBI Taxonomy" id="243090"/>
    <lineage>
        <taxon>Bacteria</taxon>
        <taxon>Pseudomonadati</taxon>
        <taxon>Planctomycetota</taxon>
        <taxon>Planctomycetia</taxon>
        <taxon>Pirellulales</taxon>
        <taxon>Pirellulaceae</taxon>
        <taxon>Rhodopirellula</taxon>
    </lineage>
</organism>
<keyword evidence="2" id="KW-1185">Reference proteome</keyword>
<gene>
    <name evidence="1" type="ordered locus">RB6174</name>
</gene>
<dbReference type="KEGG" id="rba:RB6174"/>
<proteinExistence type="predicted"/>
<dbReference type="STRING" id="243090.RB6174"/>
<protein>
    <submittedName>
        <fullName evidence="1">Uncharacterized protein</fullName>
    </submittedName>
</protein>
<dbReference type="EnsemblBacteria" id="CAD74650">
    <property type="protein sequence ID" value="CAD74650"/>
    <property type="gene ID" value="RB6174"/>
</dbReference>
<reference evidence="1 2" key="1">
    <citation type="journal article" date="2003" name="Proc. Natl. Acad. Sci. U.S.A.">
        <title>Complete genome sequence of the marine planctomycete Pirellula sp. strain 1.</title>
        <authorList>
            <person name="Gloeckner F.O."/>
            <person name="Kube M."/>
            <person name="Bauer M."/>
            <person name="Teeling H."/>
            <person name="Lombardot T."/>
            <person name="Ludwig W."/>
            <person name="Gade D."/>
            <person name="Beck A."/>
            <person name="Borzym K."/>
            <person name="Heitmann K."/>
            <person name="Rabus R."/>
            <person name="Schlesner H."/>
            <person name="Amann R."/>
            <person name="Reinhardt R."/>
        </authorList>
    </citation>
    <scope>NUCLEOTIDE SEQUENCE [LARGE SCALE GENOMIC DNA]</scope>
    <source>
        <strain evidence="2">DSM 10527 / NCIMB 13988 / SH1</strain>
    </source>
</reference>
<evidence type="ECO:0000313" key="1">
    <source>
        <dbReference type="EMBL" id="CAD74650.1"/>
    </source>
</evidence>